<accession>A0ABW8CRW8</accession>
<sequence length="345" mass="34967">MPGWKALPEELDPEVRAFTERIRRLIDRSGLGVTALAERTGHERASWDAYLNARRPVPRGAVTALADVTGADPADLVARWERTRGRVAPEGTAPGGPEGDGSGSDRADLPDGPGDDSTMRIRRLAPERPAKTPDPRPAESPGPRPALTPDQDQALPPDQDQAPTPSPRKAPLLLYLAGVLGALLVVTAALLLVDLGGAGEGADAGADGRASAPPTTPAPSPPPRTGLPAGVKCSGADCAGQDPEAMGCGGPLAVTVARVRVGTAGVEVRHSATCSASWARITGAAPGDTVSVEVAGATERATVPEGADTAAETDAYTPMLAVAPRAAARACGTLADGTRACTAGR</sequence>
<keyword evidence="4" id="KW-1185">Reference proteome</keyword>
<keyword evidence="2" id="KW-0472">Membrane</keyword>
<feature type="transmembrane region" description="Helical" evidence="2">
    <location>
        <begin position="172"/>
        <end position="193"/>
    </location>
</feature>
<proteinExistence type="predicted"/>
<gene>
    <name evidence="3" type="ORF">ACIGW0_13145</name>
</gene>
<comment type="caution">
    <text evidence="3">The sequence shown here is derived from an EMBL/GenBank/DDBJ whole genome shotgun (WGS) entry which is preliminary data.</text>
</comment>
<name>A0ABW8CRW8_STRBI</name>
<feature type="compositionally biased region" description="Basic and acidic residues" evidence="1">
    <location>
        <begin position="124"/>
        <end position="137"/>
    </location>
</feature>
<feature type="compositionally biased region" description="Gly residues" evidence="1">
    <location>
        <begin position="93"/>
        <end position="102"/>
    </location>
</feature>
<feature type="compositionally biased region" description="Pro residues" evidence="1">
    <location>
        <begin position="214"/>
        <end position="225"/>
    </location>
</feature>
<dbReference type="InterPro" id="IPR010982">
    <property type="entry name" value="Lambda_DNA-bd_dom_sf"/>
</dbReference>
<evidence type="ECO:0000256" key="2">
    <source>
        <dbReference type="SAM" id="Phobius"/>
    </source>
</evidence>
<reference evidence="3 4" key="1">
    <citation type="submission" date="2024-10" db="EMBL/GenBank/DDBJ databases">
        <title>The Natural Products Discovery Center: Release of the First 8490 Sequenced Strains for Exploring Actinobacteria Biosynthetic Diversity.</title>
        <authorList>
            <person name="Kalkreuter E."/>
            <person name="Kautsar S.A."/>
            <person name="Yang D."/>
            <person name="Bader C.D."/>
            <person name="Teijaro C.N."/>
            <person name="Fluegel L."/>
            <person name="Davis C.M."/>
            <person name="Simpson J.R."/>
            <person name="Lauterbach L."/>
            <person name="Steele A.D."/>
            <person name="Gui C."/>
            <person name="Meng S."/>
            <person name="Li G."/>
            <person name="Viehrig K."/>
            <person name="Ye F."/>
            <person name="Su P."/>
            <person name="Kiefer A.F."/>
            <person name="Nichols A."/>
            <person name="Cepeda A.J."/>
            <person name="Yan W."/>
            <person name="Fan B."/>
            <person name="Jiang Y."/>
            <person name="Adhikari A."/>
            <person name="Zheng C.-J."/>
            <person name="Schuster L."/>
            <person name="Cowan T.M."/>
            <person name="Smanski M.J."/>
            <person name="Chevrette M.G."/>
            <person name="De Carvalho L.P.S."/>
            <person name="Shen B."/>
        </authorList>
    </citation>
    <scope>NUCLEOTIDE SEQUENCE [LARGE SCALE GENOMIC DNA]</scope>
    <source>
        <strain evidence="3 4">NPDC053346</strain>
    </source>
</reference>
<dbReference type="Pfam" id="PF10901">
    <property type="entry name" value="DUF2690"/>
    <property type="match status" value="1"/>
</dbReference>
<organism evidence="3 4">
    <name type="scientific">Streptomyces bikiniensis</name>
    <dbReference type="NCBI Taxonomy" id="1896"/>
    <lineage>
        <taxon>Bacteria</taxon>
        <taxon>Bacillati</taxon>
        <taxon>Actinomycetota</taxon>
        <taxon>Actinomycetes</taxon>
        <taxon>Kitasatosporales</taxon>
        <taxon>Streptomycetaceae</taxon>
        <taxon>Streptomyces</taxon>
    </lineage>
</organism>
<evidence type="ECO:0000313" key="4">
    <source>
        <dbReference type="Proteomes" id="UP001614391"/>
    </source>
</evidence>
<dbReference type="CDD" id="cd00093">
    <property type="entry name" value="HTH_XRE"/>
    <property type="match status" value="1"/>
</dbReference>
<feature type="compositionally biased region" description="Low complexity" evidence="1">
    <location>
        <begin position="147"/>
        <end position="163"/>
    </location>
</feature>
<dbReference type="RefSeq" id="WP_399614203.1">
    <property type="nucleotide sequence ID" value="NZ_JBITYT010000005.1"/>
</dbReference>
<keyword evidence="2" id="KW-0812">Transmembrane</keyword>
<feature type="region of interest" description="Disordered" evidence="1">
    <location>
        <begin position="201"/>
        <end position="227"/>
    </location>
</feature>
<dbReference type="Pfam" id="PF13560">
    <property type="entry name" value="HTH_31"/>
    <property type="match status" value="1"/>
</dbReference>
<dbReference type="Proteomes" id="UP001614391">
    <property type="component" value="Unassembled WGS sequence"/>
</dbReference>
<evidence type="ECO:0000313" key="3">
    <source>
        <dbReference type="EMBL" id="MFI9120326.1"/>
    </source>
</evidence>
<feature type="region of interest" description="Disordered" evidence="1">
    <location>
        <begin position="84"/>
        <end position="166"/>
    </location>
</feature>
<keyword evidence="2" id="KW-1133">Transmembrane helix</keyword>
<protein>
    <submittedName>
        <fullName evidence="3">DUF2690 domain-containing protein</fullName>
    </submittedName>
</protein>
<dbReference type="EMBL" id="JBITYT010000005">
    <property type="protein sequence ID" value="MFI9120326.1"/>
    <property type="molecule type" value="Genomic_DNA"/>
</dbReference>
<dbReference type="SUPFAM" id="SSF47413">
    <property type="entry name" value="lambda repressor-like DNA-binding domains"/>
    <property type="match status" value="1"/>
</dbReference>
<dbReference type="InterPro" id="IPR021224">
    <property type="entry name" value="DUF2690"/>
</dbReference>
<feature type="compositionally biased region" description="Low complexity" evidence="1">
    <location>
        <begin position="203"/>
        <end position="213"/>
    </location>
</feature>
<evidence type="ECO:0000256" key="1">
    <source>
        <dbReference type="SAM" id="MobiDB-lite"/>
    </source>
</evidence>
<dbReference type="InterPro" id="IPR001387">
    <property type="entry name" value="Cro/C1-type_HTH"/>
</dbReference>